<dbReference type="SUPFAM" id="SSF47781">
    <property type="entry name" value="RuvA domain 2-like"/>
    <property type="match status" value="1"/>
</dbReference>
<dbReference type="EMBL" id="CP014143">
    <property type="protein sequence ID" value="AOS98343.1"/>
    <property type="molecule type" value="Genomic_DNA"/>
</dbReference>
<dbReference type="KEGG" id="micc:AUP74_02976"/>
<keyword evidence="1" id="KW-0732">Signal</keyword>
<dbReference type="InterPro" id="IPR010994">
    <property type="entry name" value="RuvA_2-like"/>
</dbReference>
<evidence type="ECO:0000313" key="3">
    <source>
        <dbReference type="EMBL" id="AOS98343.1"/>
    </source>
</evidence>
<dbReference type="RefSeq" id="WP_069948216.1">
    <property type="nucleotide sequence ID" value="NZ_CP014143.1"/>
</dbReference>
<feature type="domain" description="Helix-hairpin-helix DNA-binding motif class 1" evidence="2">
    <location>
        <begin position="51"/>
        <end position="70"/>
    </location>
</feature>
<keyword evidence="4" id="KW-1185">Reference proteome</keyword>
<evidence type="ECO:0000313" key="4">
    <source>
        <dbReference type="Proteomes" id="UP000095672"/>
    </source>
</evidence>
<dbReference type="Pfam" id="PF12836">
    <property type="entry name" value="HHH_3"/>
    <property type="match status" value="1"/>
</dbReference>
<feature type="chain" id="PRO_5008895653" evidence="1">
    <location>
        <begin position="27"/>
        <end position="103"/>
    </location>
</feature>
<gene>
    <name evidence="3" type="primary">comEA</name>
    <name evidence="3" type="ORF">AUP74_02976</name>
</gene>
<dbReference type="SMART" id="SM00278">
    <property type="entry name" value="HhH1"/>
    <property type="match status" value="2"/>
</dbReference>
<dbReference type="GO" id="GO:0003677">
    <property type="term" value="F:DNA binding"/>
    <property type="evidence" value="ECO:0007669"/>
    <property type="project" value="InterPro"/>
</dbReference>
<dbReference type="OrthoDB" id="7510573at2"/>
<dbReference type="InterPro" id="IPR004509">
    <property type="entry name" value="Competence_ComEA_HhH"/>
</dbReference>
<proteinExistence type="predicted"/>
<dbReference type="NCBIfam" id="TIGR00426">
    <property type="entry name" value="competence protein ComEA helix-hairpin-helix repeat region"/>
    <property type="match status" value="1"/>
</dbReference>
<dbReference type="Gene3D" id="1.10.150.280">
    <property type="entry name" value="AF1531-like domain"/>
    <property type="match status" value="1"/>
</dbReference>
<dbReference type="InterPro" id="IPR051675">
    <property type="entry name" value="Endo/Exo/Phosphatase_dom_1"/>
</dbReference>
<dbReference type="GO" id="GO:0006281">
    <property type="term" value="P:DNA repair"/>
    <property type="evidence" value="ECO:0007669"/>
    <property type="project" value="InterPro"/>
</dbReference>
<dbReference type="Proteomes" id="UP000095672">
    <property type="component" value="Chromosome"/>
</dbReference>
<name>A0A1C9WB13_9GAMM</name>
<feature type="domain" description="Helix-hairpin-helix DNA-binding motif class 1" evidence="2">
    <location>
        <begin position="81"/>
        <end position="100"/>
    </location>
</feature>
<protein>
    <submittedName>
        <fullName evidence="3">ComE operon protein 1</fullName>
    </submittedName>
</protein>
<dbReference type="GO" id="GO:0015628">
    <property type="term" value="P:protein secretion by the type II secretion system"/>
    <property type="evidence" value="ECO:0007669"/>
    <property type="project" value="TreeGrafter"/>
</dbReference>
<dbReference type="GO" id="GO:0015627">
    <property type="term" value="C:type II protein secretion system complex"/>
    <property type="evidence" value="ECO:0007669"/>
    <property type="project" value="TreeGrafter"/>
</dbReference>
<dbReference type="PANTHER" id="PTHR21180">
    <property type="entry name" value="ENDONUCLEASE/EXONUCLEASE/PHOSPHATASE FAMILY DOMAIN-CONTAINING PROTEIN 1"/>
    <property type="match status" value="1"/>
</dbReference>
<dbReference type="STRING" id="1769779.AUP74_02976"/>
<feature type="signal peptide" evidence="1">
    <location>
        <begin position="1"/>
        <end position="26"/>
    </location>
</feature>
<accession>A0A1C9WB13</accession>
<organism evidence="3 4">
    <name type="scientific">Microbulbifer aggregans</name>
    <dbReference type="NCBI Taxonomy" id="1769779"/>
    <lineage>
        <taxon>Bacteria</taxon>
        <taxon>Pseudomonadati</taxon>
        <taxon>Pseudomonadota</taxon>
        <taxon>Gammaproteobacteria</taxon>
        <taxon>Cellvibrionales</taxon>
        <taxon>Microbulbiferaceae</taxon>
        <taxon>Microbulbifer</taxon>
    </lineage>
</organism>
<dbReference type="AlphaFoldDB" id="A0A1C9WB13"/>
<reference evidence="4" key="1">
    <citation type="submission" date="2016-01" db="EMBL/GenBank/DDBJ databases">
        <title>Complete genome sequence of Microbulbifer sp. CCB-MM1, a halophile isolated from Matang Mangrove Forest, Perak.</title>
        <authorList>
            <person name="Moh T.H."/>
            <person name="Dinesh B."/>
            <person name="Lau N.-S."/>
            <person name="Go F."/>
            <person name="Alexander Chong S.-C."/>
        </authorList>
    </citation>
    <scope>NUCLEOTIDE SEQUENCE [LARGE SCALE GENOMIC DNA]</scope>
    <source>
        <strain evidence="4">CCB-MM1</strain>
    </source>
</reference>
<dbReference type="PANTHER" id="PTHR21180:SF32">
    <property type="entry name" value="ENDONUCLEASE_EXONUCLEASE_PHOSPHATASE FAMILY DOMAIN-CONTAINING PROTEIN 1"/>
    <property type="match status" value="1"/>
</dbReference>
<evidence type="ECO:0000259" key="2">
    <source>
        <dbReference type="SMART" id="SM00278"/>
    </source>
</evidence>
<sequence length="103" mass="11033" precursor="true">MKAFRSPLISIFAALLFVLSGATALAEDADTKQDVQIAAITVNLNSASAQELADKLDGVGEVRAQGIVKYREDNGPFTSVEQLLEVKGIGMATLEKNRARIQL</sequence>
<evidence type="ECO:0000256" key="1">
    <source>
        <dbReference type="SAM" id="SignalP"/>
    </source>
</evidence>
<dbReference type="InterPro" id="IPR003583">
    <property type="entry name" value="Hlx-hairpin-Hlx_DNA-bd_motif"/>
</dbReference>